<protein>
    <recommendedName>
        <fullName evidence="2">Pyridoxal phosphate homeostasis protein</fullName>
        <shortName evidence="2">PLP homeostasis protein</shortName>
    </recommendedName>
</protein>
<dbReference type="InterPro" id="IPR029066">
    <property type="entry name" value="PLP-binding_barrel"/>
</dbReference>
<dbReference type="Pfam" id="PF01168">
    <property type="entry name" value="Ala_racemase_N"/>
    <property type="match status" value="1"/>
</dbReference>
<dbReference type="GO" id="GO:0030170">
    <property type="term" value="F:pyridoxal phosphate binding"/>
    <property type="evidence" value="ECO:0007669"/>
    <property type="project" value="UniProtKB-UniRule"/>
</dbReference>
<accession>A0A1G7R018</accession>
<dbReference type="OrthoDB" id="9804072at2"/>
<evidence type="ECO:0000256" key="2">
    <source>
        <dbReference type="HAMAP-Rule" id="MF_02087"/>
    </source>
</evidence>
<name>A0A1G7R018_9BACT</name>
<comment type="cofactor">
    <cofactor evidence="3">
        <name>pyridoxal 5'-phosphate</name>
        <dbReference type="ChEBI" id="CHEBI:597326"/>
    </cofactor>
</comment>
<sequence length="246" mass="27354">MSIAENLEQVRAEIAAACARANRNPADVKLMAVSKTWGPDVVAEAFRAGQRLFGENRLQEWEHKQQQLHTILGEDVGQLEMHLIGNLQSNKTSKAAWVFSAVDSVDSVKVARRLNDVCEQVGKVLPILVEVKLSEEETKHGIGEYALSGLLRNILEEMDGLEVRGLMMVPPYTDDPDGARPYFRRLRELRDEAVATIEGLSLPELSMGMSHDFAVAIEEGSTCVRVGSAIFGTRTKYREDDKEEES</sequence>
<evidence type="ECO:0000313" key="7">
    <source>
        <dbReference type="Proteomes" id="UP000182427"/>
    </source>
</evidence>
<organism evidence="6 7">
    <name type="scientific">Terriglobus roseus</name>
    <dbReference type="NCBI Taxonomy" id="392734"/>
    <lineage>
        <taxon>Bacteria</taxon>
        <taxon>Pseudomonadati</taxon>
        <taxon>Acidobacteriota</taxon>
        <taxon>Terriglobia</taxon>
        <taxon>Terriglobales</taxon>
        <taxon>Acidobacteriaceae</taxon>
        <taxon>Terriglobus</taxon>
    </lineage>
</organism>
<proteinExistence type="inferred from homology"/>
<keyword evidence="7" id="KW-1185">Reference proteome</keyword>
<comment type="function">
    <text evidence="2">Pyridoxal 5'-phosphate (PLP)-binding protein, which is involved in PLP homeostasis.</text>
</comment>
<dbReference type="Proteomes" id="UP000182427">
    <property type="component" value="Chromosome I"/>
</dbReference>
<comment type="similarity">
    <text evidence="2 4">Belongs to the pyridoxal phosphate-binding protein YggS/PROSC family.</text>
</comment>
<gene>
    <name evidence="6" type="ORF">SAMN05444167_4070</name>
</gene>
<dbReference type="SUPFAM" id="SSF51419">
    <property type="entry name" value="PLP-binding barrel"/>
    <property type="match status" value="1"/>
</dbReference>
<dbReference type="NCBIfam" id="TIGR00044">
    <property type="entry name" value="YggS family pyridoxal phosphate-dependent enzyme"/>
    <property type="match status" value="1"/>
</dbReference>
<feature type="modified residue" description="N6-(pyridoxal phosphate)lysine" evidence="2 3">
    <location>
        <position position="35"/>
    </location>
</feature>
<dbReference type="RefSeq" id="WP_083346757.1">
    <property type="nucleotide sequence ID" value="NZ_LT629690.1"/>
</dbReference>
<feature type="domain" description="Alanine racemase N-terminal" evidence="5">
    <location>
        <begin position="6"/>
        <end position="234"/>
    </location>
</feature>
<evidence type="ECO:0000259" key="5">
    <source>
        <dbReference type="Pfam" id="PF01168"/>
    </source>
</evidence>
<dbReference type="PANTHER" id="PTHR10146:SF14">
    <property type="entry name" value="PYRIDOXAL PHOSPHATE HOMEOSTASIS PROTEIN"/>
    <property type="match status" value="1"/>
</dbReference>
<evidence type="ECO:0000256" key="4">
    <source>
        <dbReference type="RuleBase" id="RU004514"/>
    </source>
</evidence>
<evidence type="ECO:0000256" key="1">
    <source>
        <dbReference type="ARBA" id="ARBA00022898"/>
    </source>
</evidence>
<dbReference type="EMBL" id="LT629690">
    <property type="protein sequence ID" value="SDG04128.1"/>
    <property type="molecule type" value="Genomic_DNA"/>
</dbReference>
<dbReference type="CDD" id="cd00635">
    <property type="entry name" value="PLPDE_III_YBL036c_like"/>
    <property type="match status" value="1"/>
</dbReference>
<dbReference type="AlphaFoldDB" id="A0A1G7R018"/>
<evidence type="ECO:0000256" key="3">
    <source>
        <dbReference type="PIRSR" id="PIRSR004848-1"/>
    </source>
</evidence>
<dbReference type="HAMAP" id="MF_02087">
    <property type="entry name" value="PLP_homeostasis"/>
    <property type="match status" value="1"/>
</dbReference>
<reference evidence="6 7" key="1">
    <citation type="submission" date="2016-10" db="EMBL/GenBank/DDBJ databases">
        <authorList>
            <person name="de Groot N.N."/>
        </authorList>
    </citation>
    <scope>NUCLEOTIDE SEQUENCE [LARGE SCALE GENOMIC DNA]</scope>
    <source>
        <strain evidence="6 7">GAS232</strain>
    </source>
</reference>
<evidence type="ECO:0000313" key="6">
    <source>
        <dbReference type="EMBL" id="SDG04128.1"/>
    </source>
</evidence>
<dbReference type="PANTHER" id="PTHR10146">
    <property type="entry name" value="PROLINE SYNTHETASE CO-TRANSCRIBED BACTERIAL HOMOLOG PROTEIN"/>
    <property type="match status" value="1"/>
</dbReference>
<keyword evidence="1 2" id="KW-0663">Pyridoxal phosphate</keyword>
<dbReference type="InterPro" id="IPR001608">
    <property type="entry name" value="Ala_racemase_N"/>
</dbReference>
<dbReference type="InterPro" id="IPR011078">
    <property type="entry name" value="PyrdxlP_homeostasis"/>
</dbReference>
<dbReference type="FunFam" id="3.20.20.10:FF:000018">
    <property type="entry name" value="Pyridoxal phosphate homeostasis protein"/>
    <property type="match status" value="1"/>
</dbReference>
<dbReference type="PIRSF" id="PIRSF004848">
    <property type="entry name" value="YBL036c_PLPDEIII"/>
    <property type="match status" value="1"/>
</dbReference>
<dbReference type="Gene3D" id="3.20.20.10">
    <property type="entry name" value="Alanine racemase"/>
    <property type="match status" value="1"/>
</dbReference>